<dbReference type="PROSITE" id="PS51678">
    <property type="entry name" value="SAM_MT_PRMT"/>
    <property type="match status" value="1"/>
</dbReference>
<dbReference type="InterPro" id="IPR029063">
    <property type="entry name" value="SAM-dependent_MTases_sf"/>
</dbReference>
<dbReference type="Gene3D" id="2.70.160.11">
    <property type="entry name" value="Hnrnp arginine n-methyltransferase1"/>
    <property type="match status" value="1"/>
</dbReference>
<accession>A0AAD7XMD8</accession>
<feature type="region of interest" description="Disordered" evidence="3">
    <location>
        <begin position="399"/>
        <end position="420"/>
    </location>
</feature>
<dbReference type="EMBL" id="JAQMWT010000339">
    <property type="protein sequence ID" value="KAJ8604167.1"/>
    <property type="molecule type" value="Genomic_DNA"/>
</dbReference>
<dbReference type="Gene3D" id="3.40.50.150">
    <property type="entry name" value="Vaccinia Virus protein VP39"/>
    <property type="match status" value="1"/>
</dbReference>
<dbReference type="GO" id="GO:0032259">
    <property type="term" value="P:methylation"/>
    <property type="evidence" value="ECO:0007669"/>
    <property type="project" value="UniProtKB-KW"/>
</dbReference>
<evidence type="ECO:0000256" key="2">
    <source>
        <dbReference type="PROSITE-ProRule" id="PRU01015"/>
    </source>
</evidence>
<dbReference type="Proteomes" id="UP001230188">
    <property type="component" value="Unassembled WGS sequence"/>
</dbReference>
<dbReference type="AlphaFoldDB" id="A0AAD7XMD8"/>
<evidence type="ECO:0000256" key="1">
    <source>
        <dbReference type="ARBA" id="ARBA00022691"/>
    </source>
</evidence>
<evidence type="ECO:0000256" key="3">
    <source>
        <dbReference type="SAM" id="MobiDB-lite"/>
    </source>
</evidence>
<reference evidence="4" key="1">
    <citation type="submission" date="2023-01" db="EMBL/GenBank/DDBJ databases">
        <title>Metagenome sequencing of chrysophaentin producing Chrysophaeum taylorii.</title>
        <authorList>
            <person name="Davison J."/>
            <person name="Bewley C."/>
        </authorList>
    </citation>
    <scope>NUCLEOTIDE SEQUENCE</scope>
    <source>
        <strain evidence="4">NIES-1699</strain>
    </source>
</reference>
<keyword evidence="1 2" id="KW-0949">S-adenosyl-L-methionine</keyword>
<gene>
    <name evidence="4" type="ORF">CTAYLR_008583</name>
</gene>
<dbReference type="PANTHER" id="PTHR11006:SF4">
    <property type="entry name" value="PROTEIN ARGININE N-METHYLTRANSFERASE 7"/>
    <property type="match status" value="1"/>
</dbReference>
<comment type="caution">
    <text evidence="4">The sequence shown here is derived from an EMBL/GenBank/DDBJ whole genome shotgun (WGS) entry which is preliminary data.</text>
</comment>
<protein>
    <submittedName>
        <fullName evidence="4">Uncharacterized protein</fullName>
    </submittedName>
</protein>
<organism evidence="4 5">
    <name type="scientific">Chrysophaeum taylorii</name>
    <dbReference type="NCBI Taxonomy" id="2483200"/>
    <lineage>
        <taxon>Eukaryota</taxon>
        <taxon>Sar</taxon>
        <taxon>Stramenopiles</taxon>
        <taxon>Ochrophyta</taxon>
        <taxon>Pelagophyceae</taxon>
        <taxon>Pelagomonadales</taxon>
        <taxon>Pelagomonadaceae</taxon>
        <taxon>Chrysophaeum</taxon>
    </lineage>
</organism>
<keyword evidence="5" id="KW-1185">Reference proteome</keyword>
<proteinExistence type="predicted"/>
<keyword evidence="2" id="KW-0489">Methyltransferase</keyword>
<dbReference type="InterPro" id="IPR025799">
    <property type="entry name" value="Arg_MeTrfase"/>
</dbReference>
<name>A0AAD7XMD8_9STRA</name>
<dbReference type="Pfam" id="PF06325">
    <property type="entry name" value="PrmA"/>
    <property type="match status" value="1"/>
</dbReference>
<keyword evidence="2" id="KW-0808">Transferase</keyword>
<dbReference type="CDD" id="cd02440">
    <property type="entry name" value="AdoMet_MTases"/>
    <property type="match status" value="1"/>
</dbReference>
<evidence type="ECO:0000313" key="4">
    <source>
        <dbReference type="EMBL" id="KAJ8604167.1"/>
    </source>
</evidence>
<dbReference type="GO" id="GO:0042054">
    <property type="term" value="F:histone methyltransferase activity"/>
    <property type="evidence" value="ECO:0007669"/>
    <property type="project" value="TreeGrafter"/>
</dbReference>
<sequence length="420" mass="45621">MSEDEEENREYFVPPGARAGSSSKAFGRDFDPHFLVPRRLADKPADLIEAVNDFHYAMMNDHPRNDFYRECLRRAIEPGRSVVLEIGTGSGLLAMLAARLGAQHVVAIEASRSLAELARRNLVSNGLDRKVVVISRLSTDVTPEEVVEAAGRLPDVVVSELFGTLLLGESALDYLDDARRRLAAPGARVVPPRGVQYAAIVECEDIAAITSARPWDGFSLAEVNLLQDTASVVFTKQYGFRFSSVKSRQLAPPAVVFEVDFSRDSPGFAGPTLTRYLEATQTGTAHCVLVYWEVAIGAPRLDGSPPDAWECPDRPLAMSTDPALTKSNFARDMQWGQGLQLLEDVQAANLAELDDPLAAATRPPTPLYVQAGDTLELDVSLSDDSVVLQFILRHPDAPAVGPFLTREEDSGSSSTDDSPS</sequence>
<evidence type="ECO:0000313" key="5">
    <source>
        <dbReference type="Proteomes" id="UP001230188"/>
    </source>
</evidence>
<dbReference type="SUPFAM" id="SSF53335">
    <property type="entry name" value="S-adenosyl-L-methionine-dependent methyltransferases"/>
    <property type="match status" value="1"/>
</dbReference>
<dbReference type="PANTHER" id="PTHR11006">
    <property type="entry name" value="PROTEIN ARGININE N-METHYLTRANSFERASE"/>
    <property type="match status" value="1"/>
</dbReference>
<feature type="compositionally biased region" description="Low complexity" evidence="3">
    <location>
        <begin position="411"/>
        <end position="420"/>
    </location>
</feature>
<dbReference type="GO" id="GO:0016274">
    <property type="term" value="F:protein-arginine N-methyltransferase activity"/>
    <property type="evidence" value="ECO:0007669"/>
    <property type="project" value="InterPro"/>
</dbReference>